<feature type="signal peptide" evidence="1">
    <location>
        <begin position="1"/>
        <end position="32"/>
    </location>
</feature>
<dbReference type="PROSITE" id="PS51257">
    <property type="entry name" value="PROKAR_LIPOPROTEIN"/>
    <property type="match status" value="1"/>
</dbReference>
<name>A0ABV9DB56_9MICO</name>
<dbReference type="EMBL" id="JBHSGF010000008">
    <property type="protein sequence ID" value="MFC4556022.1"/>
    <property type="molecule type" value="Genomic_DNA"/>
</dbReference>
<dbReference type="Pfam" id="PF10646">
    <property type="entry name" value="Germane"/>
    <property type="match status" value="1"/>
</dbReference>
<keyword evidence="4" id="KW-1185">Reference proteome</keyword>
<dbReference type="Pfam" id="PF10647">
    <property type="entry name" value="Gmad1"/>
    <property type="match status" value="1"/>
</dbReference>
<evidence type="ECO:0000313" key="3">
    <source>
        <dbReference type="EMBL" id="MFC4556022.1"/>
    </source>
</evidence>
<proteinExistence type="predicted"/>
<keyword evidence="1" id="KW-0732">Signal</keyword>
<dbReference type="RefSeq" id="WP_122823366.1">
    <property type="nucleotide sequence ID" value="NZ_CP033325.1"/>
</dbReference>
<reference evidence="4" key="1">
    <citation type="journal article" date="2019" name="Int. J. Syst. Evol. Microbiol.">
        <title>The Global Catalogue of Microorganisms (GCM) 10K type strain sequencing project: providing services to taxonomists for standard genome sequencing and annotation.</title>
        <authorList>
            <consortium name="The Broad Institute Genomics Platform"/>
            <consortium name="The Broad Institute Genome Sequencing Center for Infectious Disease"/>
            <person name="Wu L."/>
            <person name="Ma J."/>
        </authorList>
    </citation>
    <scope>NUCLEOTIDE SEQUENCE [LARGE SCALE GENOMIC DNA]</scope>
    <source>
        <strain evidence="4">JCM 3369</strain>
    </source>
</reference>
<dbReference type="InterPro" id="IPR019606">
    <property type="entry name" value="GerMN"/>
</dbReference>
<protein>
    <submittedName>
        <fullName evidence="3">LpqB family beta-propeller domain-containing protein</fullName>
    </submittedName>
</protein>
<evidence type="ECO:0000313" key="4">
    <source>
        <dbReference type="Proteomes" id="UP001595955"/>
    </source>
</evidence>
<sequence>MTRRGRLAAVLTLVALLLTGCASLPRSGPVVAGDPDLPDSDGVALVAYGPAPDAEPQAIVQGFLRAVAAGAGDEFTMAREFLAGPVSHTWNPRAQVWVHAARDEIAISQAADGTVRASATAVASIDAEGRYTEAAPDTTVDLDFSLVRGADGQWRIVDLEDGILISPADFDAQYAQLPVYFLTADREALVPETRWFSEQHAATAVVRGLLEGPSPWLAAGVTSAIPVGTRLTVDSVSVLEGIAEVDLSPEVLAAEPEQRGLVMAQLEASLRSVSSVQAVRVTVAGSPFELEEPVPVLVRNPYVTANPVVVSADELLRFNGLDVVPVSGALPMPDARLRAPALPYENAEGPMVVLDGTDRLVTVATTEAAPVVLVESPDLVAPTVDRHGWVWTSPRSSDGALVAARENGATVPVEASWLAGSDILSLRVSREGARAVIVRESEGASHVEIAAVVRDRDGTPRALGDPVRLGEVLTSASAVTWVDEETVAVLGTSGTDEAPSVHLLTVGGPTTDLPAVERATTVTAGTGDRTLLLGTSDGQLFERNGLGWSLAVTAVADPAYPG</sequence>
<feature type="domain" description="GerMN" evidence="2">
    <location>
        <begin position="202"/>
        <end position="292"/>
    </location>
</feature>
<accession>A0ABV9DB56</accession>
<dbReference type="Pfam" id="PF25976">
    <property type="entry name" value="LpqB_N"/>
    <property type="match status" value="1"/>
</dbReference>
<evidence type="ECO:0000259" key="2">
    <source>
        <dbReference type="SMART" id="SM00909"/>
    </source>
</evidence>
<evidence type="ECO:0000256" key="1">
    <source>
        <dbReference type="SAM" id="SignalP"/>
    </source>
</evidence>
<dbReference type="InterPro" id="IPR059026">
    <property type="entry name" value="LpqB_N"/>
</dbReference>
<organism evidence="3 4">
    <name type="scientific">Georgenia faecalis</name>
    <dbReference type="NCBI Taxonomy" id="2483799"/>
    <lineage>
        <taxon>Bacteria</taxon>
        <taxon>Bacillati</taxon>
        <taxon>Actinomycetota</taxon>
        <taxon>Actinomycetes</taxon>
        <taxon>Micrococcales</taxon>
        <taxon>Bogoriellaceae</taxon>
        <taxon>Georgenia</taxon>
    </lineage>
</organism>
<dbReference type="Proteomes" id="UP001595955">
    <property type="component" value="Unassembled WGS sequence"/>
</dbReference>
<dbReference type="InterPro" id="IPR018910">
    <property type="entry name" value="LpqB_C"/>
</dbReference>
<comment type="caution">
    <text evidence="3">The sequence shown here is derived from an EMBL/GenBank/DDBJ whole genome shotgun (WGS) entry which is preliminary data.</text>
</comment>
<feature type="chain" id="PRO_5045062608" evidence="1">
    <location>
        <begin position="33"/>
        <end position="562"/>
    </location>
</feature>
<dbReference type="SMART" id="SM00909">
    <property type="entry name" value="Germane"/>
    <property type="match status" value="1"/>
</dbReference>
<gene>
    <name evidence="3" type="ORF">ACFO3F_12250</name>
</gene>